<evidence type="ECO:0000256" key="9">
    <source>
        <dbReference type="ARBA" id="ARBA00031306"/>
    </source>
</evidence>
<evidence type="ECO:0000256" key="2">
    <source>
        <dbReference type="ARBA" id="ARBA00011955"/>
    </source>
</evidence>
<evidence type="ECO:0000256" key="10">
    <source>
        <dbReference type="ARBA" id="ARBA00048540"/>
    </source>
</evidence>
<dbReference type="Proteomes" id="UP001198830">
    <property type="component" value="Unassembled WGS sequence"/>
</dbReference>
<keyword evidence="5 11" id="KW-0808">Transferase</keyword>
<dbReference type="InterPro" id="IPR003374">
    <property type="entry name" value="ApbE-like_sf"/>
</dbReference>
<dbReference type="Pfam" id="PF02424">
    <property type="entry name" value="ApbE"/>
    <property type="match status" value="1"/>
</dbReference>
<keyword evidence="6 11" id="KW-0479">Metal-binding</keyword>
<sequence>MGTTWSASVVDPPADAEMTIRAKLDMVIAQMSNWDADSVISRFNRQPIGAWMTLPVEMMTVLRTGMDISRLSGGAFDPALGQLVGQWGFGPHVANEAPACGSAATSVEVGDHGARRLADVALDFSGIAKGFAVDAVADALRALGAANFLVEIGGELRGAGVKPDIQPWWVDMETPPGMALPPMRVALSGLAIATSGDYRRFHMAAGKRLSHSIDPGTGAPIQNGVACVTVLHDSAMMADAWATAITVAGPGKGLSLAREHGLAARMIVRTDNGPREHLTPALEMMLA</sequence>
<evidence type="ECO:0000256" key="7">
    <source>
        <dbReference type="ARBA" id="ARBA00022827"/>
    </source>
</evidence>
<evidence type="ECO:0000313" key="12">
    <source>
        <dbReference type="EMBL" id="MCC4231074.1"/>
    </source>
</evidence>
<organism evidence="12 13">
    <name type="scientific">Sphingobium soli</name>
    <dbReference type="NCBI Taxonomy" id="1591116"/>
    <lineage>
        <taxon>Bacteria</taxon>
        <taxon>Pseudomonadati</taxon>
        <taxon>Pseudomonadota</taxon>
        <taxon>Alphaproteobacteria</taxon>
        <taxon>Sphingomonadales</taxon>
        <taxon>Sphingomonadaceae</taxon>
        <taxon>Sphingobium</taxon>
    </lineage>
</organism>
<evidence type="ECO:0000256" key="5">
    <source>
        <dbReference type="ARBA" id="ARBA00022679"/>
    </source>
</evidence>
<dbReference type="EMBL" id="JAJGNP010000001">
    <property type="protein sequence ID" value="MCC4231074.1"/>
    <property type="molecule type" value="Genomic_DNA"/>
</dbReference>
<dbReference type="GO" id="GO:0016740">
    <property type="term" value="F:transferase activity"/>
    <property type="evidence" value="ECO:0007669"/>
    <property type="project" value="UniProtKB-KW"/>
</dbReference>
<evidence type="ECO:0000256" key="6">
    <source>
        <dbReference type="ARBA" id="ARBA00022723"/>
    </source>
</evidence>
<dbReference type="PIRSF" id="PIRSF006268">
    <property type="entry name" value="ApbE"/>
    <property type="match status" value="1"/>
</dbReference>
<dbReference type="EC" id="2.7.1.180" evidence="2 11"/>
<reference evidence="12 13" key="1">
    <citation type="submission" date="2021-10" db="EMBL/GenBank/DDBJ databases">
        <title>The diversity and Nitrogen Metabolism of Culturable Nitrate-Utilizing Bacteria Within the Oxygen Minimum Zone of the Changjiang (Yangtze River)Estuary.</title>
        <authorList>
            <person name="Zhang D."/>
            <person name="Zheng J."/>
            <person name="Liu S."/>
            <person name="He W."/>
        </authorList>
    </citation>
    <scope>NUCLEOTIDE SEQUENCE [LARGE SCALE GENOMIC DNA]</scope>
    <source>
        <strain evidence="12 13">FXH275-2</strain>
    </source>
</reference>
<evidence type="ECO:0000256" key="4">
    <source>
        <dbReference type="ARBA" id="ARBA00022630"/>
    </source>
</evidence>
<gene>
    <name evidence="12" type="ORF">LL253_00045</name>
</gene>
<dbReference type="RefSeq" id="WP_228225761.1">
    <property type="nucleotide sequence ID" value="NZ_JAJGNP010000001.1"/>
</dbReference>
<evidence type="ECO:0000256" key="3">
    <source>
        <dbReference type="ARBA" id="ARBA00016337"/>
    </source>
</evidence>
<accession>A0ABS8GXQ8</accession>
<dbReference type="PANTHER" id="PTHR30040:SF2">
    <property type="entry name" value="FAD:PROTEIN FMN TRANSFERASE"/>
    <property type="match status" value="1"/>
</dbReference>
<comment type="similarity">
    <text evidence="11">Belongs to the ApbE family.</text>
</comment>
<keyword evidence="4 11" id="KW-0285">Flavoprotein</keyword>
<protein>
    <recommendedName>
        <fullName evidence="3 11">FAD:protein FMN transferase</fullName>
        <ecNumber evidence="2 11">2.7.1.180</ecNumber>
    </recommendedName>
    <alternativeName>
        <fullName evidence="9 11">Flavin transferase</fullName>
    </alternativeName>
</protein>
<evidence type="ECO:0000256" key="1">
    <source>
        <dbReference type="ARBA" id="ARBA00001946"/>
    </source>
</evidence>
<keyword evidence="13" id="KW-1185">Reference proteome</keyword>
<name>A0ABS8GXQ8_9SPHN</name>
<keyword evidence="8 11" id="KW-0460">Magnesium</keyword>
<evidence type="ECO:0000256" key="11">
    <source>
        <dbReference type="PIRNR" id="PIRNR006268"/>
    </source>
</evidence>
<comment type="caution">
    <text evidence="12">The sequence shown here is derived from an EMBL/GenBank/DDBJ whole genome shotgun (WGS) entry which is preliminary data.</text>
</comment>
<dbReference type="InterPro" id="IPR024932">
    <property type="entry name" value="ApbE"/>
</dbReference>
<comment type="cofactor">
    <cofactor evidence="1">
        <name>Mg(2+)</name>
        <dbReference type="ChEBI" id="CHEBI:18420"/>
    </cofactor>
</comment>
<keyword evidence="7 11" id="KW-0274">FAD</keyword>
<comment type="catalytic activity">
    <reaction evidence="10 11">
        <text>L-threonyl-[protein] + FAD = FMN-L-threonyl-[protein] + AMP + H(+)</text>
        <dbReference type="Rhea" id="RHEA:36847"/>
        <dbReference type="Rhea" id="RHEA-COMP:11060"/>
        <dbReference type="Rhea" id="RHEA-COMP:11061"/>
        <dbReference type="ChEBI" id="CHEBI:15378"/>
        <dbReference type="ChEBI" id="CHEBI:30013"/>
        <dbReference type="ChEBI" id="CHEBI:57692"/>
        <dbReference type="ChEBI" id="CHEBI:74257"/>
        <dbReference type="ChEBI" id="CHEBI:456215"/>
        <dbReference type="EC" id="2.7.1.180"/>
    </reaction>
</comment>
<proteinExistence type="inferred from homology"/>
<evidence type="ECO:0000256" key="8">
    <source>
        <dbReference type="ARBA" id="ARBA00022842"/>
    </source>
</evidence>
<dbReference type="Gene3D" id="3.10.520.10">
    <property type="entry name" value="ApbE-like domains"/>
    <property type="match status" value="1"/>
</dbReference>
<evidence type="ECO:0000313" key="13">
    <source>
        <dbReference type="Proteomes" id="UP001198830"/>
    </source>
</evidence>
<dbReference type="SUPFAM" id="SSF143631">
    <property type="entry name" value="ApbE-like"/>
    <property type="match status" value="1"/>
</dbReference>
<dbReference type="PANTHER" id="PTHR30040">
    <property type="entry name" value="THIAMINE BIOSYNTHESIS LIPOPROTEIN APBE"/>
    <property type="match status" value="1"/>
</dbReference>